<accession>A0A0F9BTJ2</accession>
<dbReference type="AlphaFoldDB" id="A0A0F9BTJ2"/>
<evidence type="ECO:0000313" key="2">
    <source>
        <dbReference type="EMBL" id="KKK87706.1"/>
    </source>
</evidence>
<name>A0A0F9BTJ2_9ZZZZ</name>
<keyword evidence="1" id="KW-0812">Transmembrane</keyword>
<proteinExistence type="predicted"/>
<feature type="non-terminal residue" evidence="2">
    <location>
        <position position="1"/>
    </location>
</feature>
<organism evidence="2">
    <name type="scientific">marine sediment metagenome</name>
    <dbReference type="NCBI Taxonomy" id="412755"/>
    <lineage>
        <taxon>unclassified sequences</taxon>
        <taxon>metagenomes</taxon>
        <taxon>ecological metagenomes</taxon>
    </lineage>
</organism>
<dbReference type="EMBL" id="LAZR01050280">
    <property type="protein sequence ID" value="KKK87706.1"/>
    <property type="molecule type" value="Genomic_DNA"/>
</dbReference>
<keyword evidence="1" id="KW-1133">Transmembrane helix</keyword>
<sequence length="58" mass="6790">LYYFMRSLITAAIATFIIAAIVMFLWNWQLVAAFEFQELTYWISVAIVGIIQFIRLKA</sequence>
<protein>
    <submittedName>
        <fullName evidence="2">Uncharacterized protein</fullName>
    </submittedName>
</protein>
<gene>
    <name evidence="2" type="ORF">LCGC14_2750600</name>
</gene>
<evidence type="ECO:0000256" key="1">
    <source>
        <dbReference type="SAM" id="Phobius"/>
    </source>
</evidence>
<feature type="transmembrane region" description="Helical" evidence="1">
    <location>
        <begin position="39"/>
        <end position="56"/>
    </location>
</feature>
<keyword evidence="1" id="KW-0472">Membrane</keyword>
<reference evidence="2" key="1">
    <citation type="journal article" date="2015" name="Nature">
        <title>Complex archaea that bridge the gap between prokaryotes and eukaryotes.</title>
        <authorList>
            <person name="Spang A."/>
            <person name="Saw J.H."/>
            <person name="Jorgensen S.L."/>
            <person name="Zaremba-Niedzwiedzka K."/>
            <person name="Martijn J."/>
            <person name="Lind A.E."/>
            <person name="van Eijk R."/>
            <person name="Schleper C."/>
            <person name="Guy L."/>
            <person name="Ettema T.J."/>
        </authorList>
    </citation>
    <scope>NUCLEOTIDE SEQUENCE</scope>
</reference>
<comment type="caution">
    <text evidence="2">The sequence shown here is derived from an EMBL/GenBank/DDBJ whole genome shotgun (WGS) entry which is preliminary data.</text>
</comment>
<feature type="transmembrane region" description="Helical" evidence="1">
    <location>
        <begin position="7"/>
        <end position="27"/>
    </location>
</feature>